<keyword evidence="6" id="KW-0812">Transmembrane</keyword>
<reference evidence="9 10" key="1">
    <citation type="submission" date="2019-09" db="EMBL/GenBank/DDBJ databases">
        <title>Ecophysiology of the spiral-shaped methanotroph Methylospira mobilis as revealed by the complete genome sequence.</title>
        <authorList>
            <person name="Oshkin I.Y."/>
            <person name="Dedysh S.N."/>
            <person name="Miroshnikov K."/>
            <person name="Danilova O.V."/>
            <person name="Hakobyan A."/>
            <person name="Liesack W."/>
        </authorList>
    </citation>
    <scope>NUCLEOTIDE SEQUENCE [LARGE SCALE GENOMIC DNA]</scope>
    <source>
        <strain evidence="9 10">Shm1</strain>
    </source>
</reference>
<feature type="domain" description="Methyl-accepting transducer" evidence="7">
    <location>
        <begin position="405"/>
        <end position="620"/>
    </location>
</feature>
<dbReference type="Pfam" id="PF00015">
    <property type="entry name" value="MCPsignal"/>
    <property type="match status" value="1"/>
</dbReference>
<feature type="region of interest" description="Disordered" evidence="5">
    <location>
        <begin position="637"/>
        <end position="667"/>
    </location>
</feature>
<keyword evidence="4" id="KW-0175">Coiled coil</keyword>
<protein>
    <submittedName>
        <fullName evidence="9">HAMP domain-containing protein</fullName>
    </submittedName>
</protein>
<gene>
    <name evidence="9" type="ORF">F6R98_11120</name>
</gene>
<dbReference type="AlphaFoldDB" id="A0A5Q0BJ02"/>
<feature type="coiled-coil region" evidence="4">
    <location>
        <begin position="591"/>
        <end position="636"/>
    </location>
</feature>
<dbReference type="GO" id="GO:0006935">
    <property type="term" value="P:chemotaxis"/>
    <property type="evidence" value="ECO:0007669"/>
    <property type="project" value="UniProtKB-KW"/>
</dbReference>
<dbReference type="Gene3D" id="1.20.120.1530">
    <property type="match status" value="1"/>
</dbReference>
<dbReference type="InParanoid" id="A0A5Q0BJ02"/>
<feature type="domain" description="HAMP" evidence="8">
    <location>
        <begin position="302"/>
        <end position="354"/>
    </location>
</feature>
<evidence type="ECO:0000256" key="2">
    <source>
        <dbReference type="ARBA" id="ARBA00029447"/>
    </source>
</evidence>
<dbReference type="KEGG" id="mmob:F6R98_11120"/>
<dbReference type="SUPFAM" id="SSF158472">
    <property type="entry name" value="HAMP domain-like"/>
    <property type="match status" value="1"/>
</dbReference>
<evidence type="ECO:0000256" key="4">
    <source>
        <dbReference type="SAM" id="Coils"/>
    </source>
</evidence>
<accession>A0A5Q0BJ02</accession>
<sequence length="679" mass="73725">MFKNIKVGVRLIFGFMIIVLLLILIAFIGLTRMNTLNADLDKVINSEYPGTALANEIAFLSLDNTRIVRNLILMTDESKKMANKENYDKNIVKIDEDFVLLDKLTTGETGQELLAEMKAAKLVFRSFTHKVITLALAHKAAEATAELYGEDYLSQITYLNSIKKMVQFQTESMKNAGEKAAQICNEDRQLMLVLAGISILLSVLIAFTTIRSITRPLKAVMDALNKVAKGELPPRIKENYGGEFDTLRDSLNNSVSAVNALATDVSMLSSAAVAGRLGTRADAEKHQGDFRKIVEGVNDTLNAVIEPLSVAANHIDRIAKGDIPPHIGEHYNGDFNSLKNNLNTAIDGINALVADISLLSEAAEKGRLEIRADSARHQGDFRKIVEGANKTVDIQERTIGEVIAAVDVLSGAIAEVNATAQLLAQMTTEQAVSVEETGASIEQMNASIKHNAENARLTDVMAAKTAREADEGGEAVTQTVSAMKNIASMIGIINDIASQTNLLALNAAIEAARAGEHGRGFAVVAAEVRKLSERSQMAAQEISELTDSSVTMAEKAGRRLNDIVPDVAKTSSLIQEIAYSSKEQSCGVEQINHAMEQLNQITQQNANASEKLAATAEEMNEQAERLKNHMSFFSIKYRPRQKSETNRSSAVDSNPALPMKESSHAVAAAPVNEEEFVQF</sequence>
<keyword evidence="6" id="KW-0472">Membrane</keyword>
<comment type="similarity">
    <text evidence="2">Belongs to the methyl-accepting chemotaxis (MCP) protein family.</text>
</comment>
<name>A0A5Q0BJ02_9GAMM</name>
<organism evidence="9 10">
    <name type="scientific">Candidatus Methylospira mobilis</name>
    <dbReference type="NCBI Taxonomy" id="1808979"/>
    <lineage>
        <taxon>Bacteria</taxon>
        <taxon>Pseudomonadati</taxon>
        <taxon>Pseudomonadota</taxon>
        <taxon>Gammaproteobacteria</taxon>
        <taxon>Methylococcales</taxon>
        <taxon>Methylococcaceae</taxon>
        <taxon>Candidatus Methylospira</taxon>
    </lineage>
</organism>
<dbReference type="InterPro" id="IPR051310">
    <property type="entry name" value="MCP_chemotaxis"/>
</dbReference>
<dbReference type="RefSeq" id="WP_153249086.1">
    <property type="nucleotide sequence ID" value="NZ_CP044205.1"/>
</dbReference>
<dbReference type="OrthoDB" id="9765776at2"/>
<dbReference type="GO" id="GO:0007165">
    <property type="term" value="P:signal transduction"/>
    <property type="evidence" value="ECO:0007669"/>
    <property type="project" value="UniProtKB-KW"/>
</dbReference>
<dbReference type="InterPro" id="IPR024478">
    <property type="entry name" value="HlyB_4HB_MCP"/>
</dbReference>
<evidence type="ECO:0000313" key="10">
    <source>
        <dbReference type="Proteomes" id="UP000325755"/>
    </source>
</evidence>
<evidence type="ECO:0000256" key="6">
    <source>
        <dbReference type="SAM" id="Phobius"/>
    </source>
</evidence>
<keyword evidence="10" id="KW-1185">Reference proteome</keyword>
<dbReference type="EMBL" id="CP044205">
    <property type="protein sequence ID" value="QFY43102.1"/>
    <property type="molecule type" value="Genomic_DNA"/>
</dbReference>
<dbReference type="InterPro" id="IPR003660">
    <property type="entry name" value="HAMP_dom"/>
</dbReference>
<dbReference type="SUPFAM" id="SSF58104">
    <property type="entry name" value="Methyl-accepting chemotaxis protein (MCP) signaling domain"/>
    <property type="match status" value="1"/>
</dbReference>
<evidence type="ECO:0000256" key="1">
    <source>
        <dbReference type="ARBA" id="ARBA00022500"/>
    </source>
</evidence>
<dbReference type="Pfam" id="PF12729">
    <property type="entry name" value="4HB_MCP_1"/>
    <property type="match status" value="1"/>
</dbReference>
<dbReference type="CDD" id="cd19411">
    <property type="entry name" value="MCP2201-like_sensor"/>
    <property type="match status" value="1"/>
</dbReference>
<dbReference type="PANTHER" id="PTHR43531">
    <property type="entry name" value="PROTEIN ICFG"/>
    <property type="match status" value="1"/>
</dbReference>
<proteinExistence type="inferred from homology"/>
<keyword evidence="6" id="KW-1133">Transmembrane helix</keyword>
<evidence type="ECO:0000256" key="5">
    <source>
        <dbReference type="SAM" id="MobiDB-lite"/>
    </source>
</evidence>
<dbReference type="GO" id="GO:0005886">
    <property type="term" value="C:plasma membrane"/>
    <property type="evidence" value="ECO:0007669"/>
    <property type="project" value="TreeGrafter"/>
</dbReference>
<keyword evidence="3" id="KW-0807">Transducer</keyword>
<dbReference type="PROSITE" id="PS50885">
    <property type="entry name" value="HAMP"/>
    <property type="match status" value="2"/>
</dbReference>
<evidence type="ECO:0000259" key="7">
    <source>
        <dbReference type="PROSITE" id="PS50111"/>
    </source>
</evidence>
<dbReference type="PROSITE" id="PS50111">
    <property type="entry name" value="CHEMOTAXIS_TRANSDUC_2"/>
    <property type="match status" value="1"/>
</dbReference>
<evidence type="ECO:0000256" key="3">
    <source>
        <dbReference type="PROSITE-ProRule" id="PRU00284"/>
    </source>
</evidence>
<dbReference type="GO" id="GO:0004888">
    <property type="term" value="F:transmembrane signaling receptor activity"/>
    <property type="evidence" value="ECO:0007669"/>
    <property type="project" value="TreeGrafter"/>
</dbReference>
<dbReference type="Pfam" id="PF18947">
    <property type="entry name" value="HAMP_2"/>
    <property type="match status" value="2"/>
</dbReference>
<evidence type="ECO:0000259" key="8">
    <source>
        <dbReference type="PROSITE" id="PS50885"/>
    </source>
</evidence>
<dbReference type="InterPro" id="IPR047347">
    <property type="entry name" value="YvaQ-like_sensor"/>
</dbReference>
<feature type="transmembrane region" description="Helical" evidence="6">
    <location>
        <begin position="7"/>
        <end position="30"/>
    </location>
</feature>
<dbReference type="PANTHER" id="PTHR43531:SF11">
    <property type="entry name" value="METHYL-ACCEPTING CHEMOTAXIS PROTEIN 3"/>
    <property type="match status" value="1"/>
</dbReference>
<dbReference type="SMART" id="SM00283">
    <property type="entry name" value="MA"/>
    <property type="match status" value="1"/>
</dbReference>
<keyword evidence="1" id="KW-0145">Chemotaxis</keyword>
<dbReference type="Gene3D" id="1.10.287.950">
    <property type="entry name" value="Methyl-accepting chemotaxis protein"/>
    <property type="match status" value="1"/>
</dbReference>
<dbReference type="InterPro" id="IPR004089">
    <property type="entry name" value="MCPsignal_dom"/>
</dbReference>
<dbReference type="SMART" id="SM00304">
    <property type="entry name" value="HAMP"/>
    <property type="match status" value="2"/>
</dbReference>
<evidence type="ECO:0000313" key="9">
    <source>
        <dbReference type="EMBL" id="QFY43102.1"/>
    </source>
</evidence>
<dbReference type="CDD" id="cd06225">
    <property type="entry name" value="HAMP"/>
    <property type="match status" value="1"/>
</dbReference>
<feature type="domain" description="HAMP" evidence="8">
    <location>
        <begin position="211"/>
        <end position="263"/>
    </location>
</feature>
<dbReference type="FunCoup" id="A0A5Q0BJ02">
    <property type="interactions" value="170"/>
</dbReference>
<dbReference type="Proteomes" id="UP000325755">
    <property type="component" value="Chromosome"/>
</dbReference>